<feature type="region of interest" description="Disordered" evidence="1">
    <location>
        <begin position="91"/>
        <end position="136"/>
    </location>
</feature>
<reference evidence="3" key="1">
    <citation type="submission" date="2022-11" db="UniProtKB">
        <authorList>
            <consortium name="WormBaseParasite"/>
        </authorList>
    </citation>
    <scope>IDENTIFICATION</scope>
</reference>
<accession>A0A915KV76</accession>
<evidence type="ECO:0000256" key="1">
    <source>
        <dbReference type="SAM" id="MobiDB-lite"/>
    </source>
</evidence>
<feature type="compositionally biased region" description="Basic and acidic residues" evidence="1">
    <location>
        <begin position="107"/>
        <end position="118"/>
    </location>
</feature>
<sequence length="136" mass="15399">MVSQMLTNHGNCNPLCHNLCRNIRGSTCKLQVYSHLGAKAKKLMCNDEMLKGNGFIISGQKIQTSHVQSVGHPVAGKLRWEINMQIKELDDQQCRHSQGNGAPQRKRNLDLNHLERRARGPLGKPKNRKTLLRILQ</sequence>
<dbReference type="AlphaFoldDB" id="A0A915KV76"/>
<dbReference type="WBParaSite" id="nRc.2.0.1.t41465-RA">
    <property type="protein sequence ID" value="nRc.2.0.1.t41465-RA"/>
    <property type="gene ID" value="nRc.2.0.1.g41465"/>
</dbReference>
<evidence type="ECO:0000313" key="3">
    <source>
        <dbReference type="WBParaSite" id="nRc.2.0.1.t41465-RA"/>
    </source>
</evidence>
<dbReference type="Proteomes" id="UP000887565">
    <property type="component" value="Unplaced"/>
</dbReference>
<organism evidence="2 3">
    <name type="scientific">Romanomermis culicivorax</name>
    <name type="common">Nematode worm</name>
    <dbReference type="NCBI Taxonomy" id="13658"/>
    <lineage>
        <taxon>Eukaryota</taxon>
        <taxon>Metazoa</taxon>
        <taxon>Ecdysozoa</taxon>
        <taxon>Nematoda</taxon>
        <taxon>Enoplea</taxon>
        <taxon>Dorylaimia</taxon>
        <taxon>Mermithida</taxon>
        <taxon>Mermithoidea</taxon>
        <taxon>Mermithidae</taxon>
        <taxon>Romanomermis</taxon>
    </lineage>
</organism>
<keyword evidence="2" id="KW-1185">Reference proteome</keyword>
<proteinExistence type="predicted"/>
<feature type="compositionally biased region" description="Basic residues" evidence="1">
    <location>
        <begin position="125"/>
        <end position="136"/>
    </location>
</feature>
<evidence type="ECO:0000313" key="2">
    <source>
        <dbReference type="Proteomes" id="UP000887565"/>
    </source>
</evidence>
<protein>
    <submittedName>
        <fullName evidence="3">Uncharacterized protein</fullName>
    </submittedName>
</protein>
<name>A0A915KV76_ROMCU</name>